<name>G3HQ63_CRIGR</name>
<dbReference type="Proteomes" id="UP000001075">
    <property type="component" value="Unassembled WGS sequence"/>
</dbReference>
<organism evidence="1 2">
    <name type="scientific">Cricetulus griseus</name>
    <name type="common">Chinese hamster</name>
    <name type="synonym">Cricetulus barabensis griseus</name>
    <dbReference type="NCBI Taxonomy" id="10029"/>
    <lineage>
        <taxon>Eukaryota</taxon>
        <taxon>Metazoa</taxon>
        <taxon>Chordata</taxon>
        <taxon>Craniata</taxon>
        <taxon>Vertebrata</taxon>
        <taxon>Euteleostomi</taxon>
        <taxon>Mammalia</taxon>
        <taxon>Eutheria</taxon>
        <taxon>Euarchontoglires</taxon>
        <taxon>Glires</taxon>
        <taxon>Rodentia</taxon>
        <taxon>Myomorpha</taxon>
        <taxon>Muroidea</taxon>
        <taxon>Cricetidae</taxon>
        <taxon>Cricetinae</taxon>
        <taxon>Cricetulus</taxon>
    </lineage>
</organism>
<dbReference type="EMBL" id="JH000599">
    <property type="protein sequence ID" value="EGW01925.1"/>
    <property type="molecule type" value="Genomic_DNA"/>
</dbReference>
<evidence type="ECO:0000313" key="2">
    <source>
        <dbReference type="Proteomes" id="UP000001075"/>
    </source>
</evidence>
<accession>G3HQ63</accession>
<sequence>MPSIHTEAYDRHCSIRAYGSVSACQGFLRDWGREDWNQVIVPREKLGLSPTLEKSCDVHPQT</sequence>
<protein>
    <submittedName>
        <fullName evidence="1">Uncharacterized protein</fullName>
    </submittedName>
</protein>
<evidence type="ECO:0000313" key="1">
    <source>
        <dbReference type="EMBL" id="EGW01925.1"/>
    </source>
</evidence>
<gene>
    <name evidence="1" type="ORF">I79_012956</name>
</gene>
<dbReference type="AlphaFoldDB" id="G3HQ63"/>
<reference evidence="2" key="1">
    <citation type="journal article" date="2011" name="Nat. Biotechnol.">
        <title>The genomic sequence of the Chinese hamster ovary (CHO)-K1 cell line.</title>
        <authorList>
            <person name="Xu X."/>
            <person name="Nagarajan H."/>
            <person name="Lewis N.E."/>
            <person name="Pan S."/>
            <person name="Cai Z."/>
            <person name="Liu X."/>
            <person name="Chen W."/>
            <person name="Xie M."/>
            <person name="Wang W."/>
            <person name="Hammond S."/>
            <person name="Andersen M.R."/>
            <person name="Neff N."/>
            <person name="Passarelli B."/>
            <person name="Koh W."/>
            <person name="Fan H.C."/>
            <person name="Wang J."/>
            <person name="Gui Y."/>
            <person name="Lee K.H."/>
            <person name="Betenbaugh M.J."/>
            <person name="Quake S.R."/>
            <person name="Famili I."/>
            <person name="Palsson B.O."/>
            <person name="Wang J."/>
        </authorList>
    </citation>
    <scope>NUCLEOTIDE SEQUENCE [LARGE SCALE GENOMIC DNA]</scope>
    <source>
        <strain evidence="2">CHO K1 cell line</strain>
    </source>
</reference>
<dbReference type="InParanoid" id="G3HQ63"/>
<proteinExistence type="predicted"/>